<evidence type="ECO:0000313" key="3">
    <source>
        <dbReference type="EMBL" id="PWJ78856.1"/>
    </source>
</evidence>
<reference evidence="3 4" key="1">
    <citation type="submission" date="2018-05" db="EMBL/GenBank/DDBJ databases">
        <authorList>
            <person name="Goeker M."/>
            <person name="Huntemann M."/>
            <person name="Clum A."/>
            <person name="Pillay M."/>
            <person name="Palaniappan K."/>
            <person name="Varghese N."/>
            <person name="Mikhailova N."/>
            <person name="Stamatis D."/>
            <person name="Reddy T."/>
            <person name="Daum C."/>
            <person name="Shapiro N."/>
            <person name="Ivanova N."/>
            <person name="Kyrpides N."/>
            <person name="Woyke T."/>
        </authorList>
    </citation>
    <scope>NUCLEOTIDE SEQUENCE [LARGE SCALE GENOMIC DNA]</scope>
    <source>
        <strain evidence="3 4">DSM 26524</strain>
    </source>
</reference>
<dbReference type="Pfam" id="PF14478">
    <property type="entry name" value="DUF4430"/>
    <property type="match status" value="1"/>
</dbReference>
<accession>A0AB73T9Q5</accession>
<evidence type="ECO:0000259" key="2">
    <source>
        <dbReference type="Pfam" id="PF14478"/>
    </source>
</evidence>
<feature type="transmembrane region" description="Helical" evidence="1">
    <location>
        <begin position="14"/>
        <end position="34"/>
    </location>
</feature>
<keyword evidence="1" id="KW-0472">Membrane</keyword>
<dbReference type="InterPro" id="IPR027954">
    <property type="entry name" value="Transcobalamin-like_C"/>
</dbReference>
<dbReference type="AlphaFoldDB" id="A0AB73T9Q5"/>
<organism evidence="3 4">
    <name type="scientific">Murimonas intestini</name>
    <dbReference type="NCBI Taxonomy" id="1337051"/>
    <lineage>
        <taxon>Bacteria</taxon>
        <taxon>Bacillati</taxon>
        <taxon>Bacillota</taxon>
        <taxon>Clostridia</taxon>
        <taxon>Lachnospirales</taxon>
        <taxon>Lachnospiraceae</taxon>
        <taxon>Murimonas</taxon>
    </lineage>
</organism>
<name>A0AB73T9Q5_9FIRM</name>
<keyword evidence="1" id="KW-1133">Transmembrane helix</keyword>
<feature type="domain" description="Transcobalamin-like C-terminal" evidence="2">
    <location>
        <begin position="69"/>
        <end position="130"/>
    </location>
</feature>
<comment type="caution">
    <text evidence="3">The sequence shown here is derived from an EMBL/GenBank/DDBJ whole genome shotgun (WGS) entry which is preliminary data.</text>
</comment>
<proteinExistence type="predicted"/>
<dbReference type="Gene3D" id="2.170.130.30">
    <property type="match status" value="1"/>
</dbReference>
<keyword evidence="1" id="KW-0812">Transmembrane</keyword>
<gene>
    <name evidence="3" type="ORF">C7383_101226</name>
</gene>
<keyword evidence="4" id="KW-1185">Reference proteome</keyword>
<evidence type="ECO:0000313" key="4">
    <source>
        <dbReference type="Proteomes" id="UP000245412"/>
    </source>
</evidence>
<dbReference type="Proteomes" id="UP000245412">
    <property type="component" value="Unassembled WGS sequence"/>
</dbReference>
<sequence length="138" mass="14873">MDNVIKKNNSKKTAVIAVICFIAVIVVVTAVYFLNRPATQKGAKTITVEVVDGGGASEEFVIHTDSEYLRQAMEEAGIVGGNESDYGLWVTTMNGIEADESKQEWWCFTKGGAMVETGVDTTPVADGDHFEATLTTGY</sequence>
<protein>
    <submittedName>
        <fullName evidence="3">Uncharacterized protein DUF4430</fullName>
    </submittedName>
</protein>
<dbReference type="RefSeq" id="WP_109624300.1">
    <property type="nucleotide sequence ID" value="NZ_JANKBI010000001.1"/>
</dbReference>
<evidence type="ECO:0000256" key="1">
    <source>
        <dbReference type="SAM" id="Phobius"/>
    </source>
</evidence>
<dbReference type="EMBL" id="QGGY01000001">
    <property type="protein sequence ID" value="PWJ78856.1"/>
    <property type="molecule type" value="Genomic_DNA"/>
</dbReference>